<evidence type="ECO:0000256" key="3">
    <source>
        <dbReference type="ARBA" id="ARBA00022729"/>
    </source>
</evidence>
<dbReference type="Pfam" id="PF00326">
    <property type="entry name" value="Peptidase_S9"/>
    <property type="match status" value="1"/>
</dbReference>
<dbReference type="InterPro" id="IPR011042">
    <property type="entry name" value="6-blade_b-propeller_TolB-like"/>
</dbReference>
<dbReference type="SUPFAM" id="SSF53474">
    <property type="entry name" value="alpha/beta-Hydrolases"/>
    <property type="match status" value="1"/>
</dbReference>
<dbReference type="FunFam" id="3.40.50.1820:FF:000028">
    <property type="entry name" value="S9 family peptidase"/>
    <property type="match status" value="1"/>
</dbReference>
<proteinExistence type="inferred from homology"/>
<dbReference type="Proteomes" id="UP000294933">
    <property type="component" value="Unassembled WGS sequence"/>
</dbReference>
<evidence type="ECO:0000313" key="8">
    <source>
        <dbReference type="Proteomes" id="UP000294933"/>
    </source>
</evidence>
<sequence length="734" mass="82228">MTNTAEFKFKTGKDVFSPETLVALARPGAGAANEAGDMVLVPVSKYSAEHKENRKSFWVAPIESSVSPIELPGVKDEGPEDAFWIDTRDVALVLSGAQGEGQQLYVVTIKFDSTNASVSVSSSPVLVGSFPPSINAANFRYSFGQLVFSAYVYDDYDLTTVKKQDKEWEERGNTAYVYDETFVRHWDTWRGPKRSSLFAVGLVKDPDFKWGLGEEWVAVLKGTGHHVPVEPFGGLDDFQFLYGVIVYTAKDPNLPPAVHTKQNVYIKYLGSPDDDPRELTSGQQGATHSPVVSRDGNKIAWLELDKDGYESDRAKIVVYDHTQEIRYTLTQSWDRSPDSIAFSYDSSSIYCTAGDEAHVKIFALPLPPTPFENTTNPALPPGYTPIPLTHTHAASGLQPLSNNRLLYSRNSLTSPNDIFIIRNLPTHPSPFFENPQVASADMTSSLEYAQITKFTKESLQGMSLDAGESFWFEGALGKKVQGWALRPKGWKEGEKKKWPVLCLIHGGPQGAWEDQWSTRWNLNIFAQQGYFVIAINPTGSTTFGQEFTDAIAEDWGGKPFVDLQKGWKYALEKYPEIDPDRAAALGASWGGYAINWIQGHPEYGFGFKALICHDGVFDSSYNGFSTDELFFFNHDFGGRPWDNKTRKLTAKFSPSNFVHKWSTPQLLIHGSKDYRLPETESIGAFHALQQLGIPSRLVVFPDENHWVLKHGNSLKWHHEVFRWLDQFIGEKEKN</sequence>
<dbReference type="STRING" id="50990.A0A4Y7PRT9"/>
<keyword evidence="4 7" id="KW-0378">Hydrolase</keyword>
<keyword evidence="2" id="KW-0645">Protease</keyword>
<protein>
    <recommendedName>
        <fullName evidence="5">Dipeptidyl-peptidase V</fullName>
    </recommendedName>
</protein>
<dbReference type="PANTHER" id="PTHR42776">
    <property type="entry name" value="SERINE PEPTIDASE S9 FAMILY MEMBER"/>
    <property type="match status" value="1"/>
</dbReference>
<evidence type="ECO:0000256" key="2">
    <source>
        <dbReference type="ARBA" id="ARBA00022670"/>
    </source>
</evidence>
<dbReference type="SUPFAM" id="SSF69322">
    <property type="entry name" value="Tricorn protease domain 2"/>
    <property type="match status" value="1"/>
</dbReference>
<keyword evidence="8" id="KW-1185">Reference proteome</keyword>
<dbReference type="AlphaFoldDB" id="A0A4Y7PRT9"/>
<dbReference type="PANTHER" id="PTHR42776:SF13">
    <property type="entry name" value="DIPEPTIDYL-PEPTIDASE 5"/>
    <property type="match status" value="1"/>
</dbReference>
<dbReference type="EMBL" id="ML170217">
    <property type="protein sequence ID" value="TDL17751.1"/>
    <property type="molecule type" value="Genomic_DNA"/>
</dbReference>
<name>A0A4Y7PRT9_9AGAM</name>
<accession>A0A4Y7PRT9</accession>
<gene>
    <name evidence="7" type="ORF">BD410DRAFT_794050</name>
</gene>
<dbReference type="InterPro" id="IPR001375">
    <property type="entry name" value="Peptidase_S9_cat"/>
</dbReference>
<dbReference type="VEuPathDB" id="FungiDB:BD410DRAFT_794050"/>
<dbReference type="Gene3D" id="3.40.50.1820">
    <property type="entry name" value="alpha/beta hydrolase"/>
    <property type="match status" value="1"/>
</dbReference>
<evidence type="ECO:0000256" key="4">
    <source>
        <dbReference type="ARBA" id="ARBA00022801"/>
    </source>
</evidence>
<dbReference type="InterPro" id="IPR029058">
    <property type="entry name" value="AB_hydrolase_fold"/>
</dbReference>
<organism evidence="7 8">
    <name type="scientific">Rickenella mellea</name>
    <dbReference type="NCBI Taxonomy" id="50990"/>
    <lineage>
        <taxon>Eukaryota</taxon>
        <taxon>Fungi</taxon>
        <taxon>Dikarya</taxon>
        <taxon>Basidiomycota</taxon>
        <taxon>Agaricomycotina</taxon>
        <taxon>Agaricomycetes</taxon>
        <taxon>Hymenochaetales</taxon>
        <taxon>Rickenellaceae</taxon>
        <taxon>Rickenella</taxon>
    </lineage>
</organism>
<evidence type="ECO:0000256" key="1">
    <source>
        <dbReference type="ARBA" id="ARBA00010040"/>
    </source>
</evidence>
<keyword evidence="3" id="KW-0732">Signal</keyword>
<evidence type="ECO:0000256" key="5">
    <source>
        <dbReference type="ARBA" id="ARBA00032829"/>
    </source>
</evidence>
<dbReference type="GO" id="GO:0004252">
    <property type="term" value="F:serine-type endopeptidase activity"/>
    <property type="evidence" value="ECO:0007669"/>
    <property type="project" value="TreeGrafter"/>
</dbReference>
<dbReference type="OrthoDB" id="416344at2759"/>
<comment type="similarity">
    <text evidence="1">Belongs to the peptidase S9C family.</text>
</comment>
<evidence type="ECO:0000313" key="7">
    <source>
        <dbReference type="EMBL" id="TDL17751.1"/>
    </source>
</evidence>
<dbReference type="Gene3D" id="2.120.10.30">
    <property type="entry name" value="TolB, C-terminal domain"/>
    <property type="match status" value="1"/>
</dbReference>
<reference evidence="7 8" key="1">
    <citation type="submission" date="2018-06" db="EMBL/GenBank/DDBJ databases">
        <title>A transcriptomic atlas of mushroom development highlights an independent origin of complex multicellularity.</title>
        <authorList>
            <consortium name="DOE Joint Genome Institute"/>
            <person name="Krizsan K."/>
            <person name="Almasi E."/>
            <person name="Merenyi Z."/>
            <person name="Sahu N."/>
            <person name="Viragh M."/>
            <person name="Koszo T."/>
            <person name="Mondo S."/>
            <person name="Kiss B."/>
            <person name="Balint B."/>
            <person name="Kues U."/>
            <person name="Barry K."/>
            <person name="Hegedus J.C."/>
            <person name="Henrissat B."/>
            <person name="Johnson J."/>
            <person name="Lipzen A."/>
            <person name="Ohm R."/>
            <person name="Nagy I."/>
            <person name="Pangilinan J."/>
            <person name="Yan J."/>
            <person name="Xiong Y."/>
            <person name="Grigoriev I.V."/>
            <person name="Hibbett D.S."/>
            <person name="Nagy L.G."/>
        </authorList>
    </citation>
    <scope>NUCLEOTIDE SEQUENCE [LARGE SCALE GENOMIC DNA]</scope>
    <source>
        <strain evidence="7 8">SZMC22713</strain>
    </source>
</reference>
<evidence type="ECO:0000259" key="6">
    <source>
        <dbReference type="Pfam" id="PF00326"/>
    </source>
</evidence>
<feature type="domain" description="Peptidase S9 prolyl oligopeptidase catalytic" evidence="6">
    <location>
        <begin position="516"/>
        <end position="729"/>
    </location>
</feature>
<dbReference type="GO" id="GO:0006508">
    <property type="term" value="P:proteolysis"/>
    <property type="evidence" value="ECO:0007669"/>
    <property type="project" value="UniProtKB-KW"/>
</dbReference>